<keyword evidence="3" id="KW-1185">Reference proteome</keyword>
<comment type="caution">
    <text evidence="2">The sequence shown here is derived from an EMBL/GenBank/DDBJ whole genome shotgun (WGS) entry which is preliminary data.</text>
</comment>
<organism evidence="2 3">
    <name type="scientific">Cardiocondyla obscurior</name>
    <dbReference type="NCBI Taxonomy" id="286306"/>
    <lineage>
        <taxon>Eukaryota</taxon>
        <taxon>Metazoa</taxon>
        <taxon>Ecdysozoa</taxon>
        <taxon>Arthropoda</taxon>
        <taxon>Hexapoda</taxon>
        <taxon>Insecta</taxon>
        <taxon>Pterygota</taxon>
        <taxon>Neoptera</taxon>
        <taxon>Endopterygota</taxon>
        <taxon>Hymenoptera</taxon>
        <taxon>Apocrita</taxon>
        <taxon>Aculeata</taxon>
        <taxon>Formicoidea</taxon>
        <taxon>Formicidae</taxon>
        <taxon>Myrmicinae</taxon>
        <taxon>Cardiocondyla</taxon>
    </lineage>
</organism>
<evidence type="ECO:0000256" key="1">
    <source>
        <dbReference type="SAM" id="Phobius"/>
    </source>
</evidence>
<evidence type="ECO:0000313" key="2">
    <source>
        <dbReference type="EMBL" id="KAL0116072.1"/>
    </source>
</evidence>
<gene>
    <name evidence="2" type="ORF">PUN28_011139</name>
</gene>
<proteinExistence type="predicted"/>
<dbReference type="Proteomes" id="UP001430953">
    <property type="component" value="Unassembled WGS sequence"/>
</dbReference>
<sequence length="59" mass="6801">MLPTTVMYKSVTITVVIFSYVLFAKCKDVTIASRNVNPRDARPTYMKKDTIIIKRSMED</sequence>
<dbReference type="EMBL" id="JADYXP020000010">
    <property type="protein sequence ID" value="KAL0116072.1"/>
    <property type="molecule type" value="Genomic_DNA"/>
</dbReference>
<reference evidence="2 3" key="1">
    <citation type="submission" date="2023-03" db="EMBL/GenBank/DDBJ databases">
        <title>High recombination rates correlate with genetic variation in Cardiocondyla obscurior ants.</title>
        <authorList>
            <person name="Errbii M."/>
        </authorList>
    </citation>
    <scope>NUCLEOTIDE SEQUENCE [LARGE SCALE GENOMIC DNA]</scope>
    <source>
        <strain evidence="2">Alpha-2009</strain>
        <tissue evidence="2">Whole body</tissue>
    </source>
</reference>
<name>A0AAW2FKY4_9HYME</name>
<accession>A0AAW2FKY4</accession>
<keyword evidence="1" id="KW-1133">Transmembrane helix</keyword>
<evidence type="ECO:0000313" key="3">
    <source>
        <dbReference type="Proteomes" id="UP001430953"/>
    </source>
</evidence>
<keyword evidence="1" id="KW-0812">Transmembrane</keyword>
<feature type="transmembrane region" description="Helical" evidence="1">
    <location>
        <begin position="6"/>
        <end position="24"/>
    </location>
</feature>
<protein>
    <submittedName>
        <fullName evidence="2">Uncharacterized protein</fullName>
    </submittedName>
</protein>
<dbReference type="AlphaFoldDB" id="A0AAW2FKY4"/>
<keyword evidence="1" id="KW-0472">Membrane</keyword>